<keyword evidence="1" id="KW-0479">Metal-binding</keyword>
<dbReference type="AlphaFoldDB" id="A0AB34J1B0"/>
<keyword evidence="4" id="KW-1185">Reference proteome</keyword>
<evidence type="ECO:0000313" key="4">
    <source>
        <dbReference type="Proteomes" id="UP001515480"/>
    </source>
</evidence>
<protein>
    <recommendedName>
        <fullName evidence="2">Fe2OG dioxygenase domain-containing protein</fullName>
    </recommendedName>
</protein>
<comment type="similarity">
    <text evidence="1">Belongs to the iron/ascorbate-dependent oxidoreductase family.</text>
</comment>
<dbReference type="GO" id="GO:0016491">
    <property type="term" value="F:oxidoreductase activity"/>
    <property type="evidence" value="ECO:0007669"/>
    <property type="project" value="UniProtKB-KW"/>
</dbReference>
<gene>
    <name evidence="3" type="ORF">AB1Y20_005963</name>
</gene>
<feature type="domain" description="Fe2OG dioxygenase" evidence="2">
    <location>
        <begin position="208"/>
        <end position="301"/>
    </location>
</feature>
<dbReference type="Gene3D" id="2.60.120.620">
    <property type="entry name" value="q2cbj1_9rhob like domain"/>
    <property type="match status" value="1"/>
</dbReference>
<proteinExistence type="inferred from homology"/>
<dbReference type="InterPro" id="IPR005123">
    <property type="entry name" value="Oxoglu/Fe-dep_dioxygenase_dom"/>
</dbReference>
<evidence type="ECO:0000313" key="3">
    <source>
        <dbReference type="EMBL" id="KAL1511144.1"/>
    </source>
</evidence>
<dbReference type="Proteomes" id="UP001515480">
    <property type="component" value="Unassembled WGS sequence"/>
</dbReference>
<evidence type="ECO:0000256" key="1">
    <source>
        <dbReference type="RuleBase" id="RU003682"/>
    </source>
</evidence>
<reference evidence="3 4" key="1">
    <citation type="journal article" date="2024" name="Science">
        <title>Giant polyketide synthase enzymes in the biosynthesis of giant marine polyether toxins.</title>
        <authorList>
            <person name="Fallon T.R."/>
            <person name="Shende V.V."/>
            <person name="Wierzbicki I.H."/>
            <person name="Pendleton A.L."/>
            <person name="Watervoot N.F."/>
            <person name="Auber R.P."/>
            <person name="Gonzalez D.J."/>
            <person name="Wisecaver J.H."/>
            <person name="Moore B.S."/>
        </authorList>
    </citation>
    <scope>NUCLEOTIDE SEQUENCE [LARGE SCALE GENOMIC DNA]</scope>
    <source>
        <strain evidence="3 4">12B1</strain>
    </source>
</reference>
<sequence length="309" mass="33919">MGSGVDPSLHAACEHARKDDERSRRREAPRVCTANSLAREMPPQLSTPCGREERCLRSSLLPVDVWRDASTAICSVWVWRDASAALYTLWACGAMYLGALSPIRYWADDKPYVEDTEVVALPSFLSAADIEELAMAVSLGGKARNAGWASLSSTLQGVPHDVAFSDVHVALYLHRDGYFQTSHRELFCKCIAAMREQASSLCDPKAPLHVRCIEFHTYAEGGGLIEPDHRDNGSVLTMSALVSNPRDTSGGHFVTFSFGQPVVHELSRGDALLFSSERLHNVSTVAGGQRCALVIELWVQPTNSRDRFS</sequence>
<keyword evidence="1" id="KW-0408">Iron</keyword>
<keyword evidence="1" id="KW-0560">Oxidoreductase</keyword>
<dbReference type="PROSITE" id="PS51471">
    <property type="entry name" value="FE2OG_OXY"/>
    <property type="match status" value="1"/>
</dbReference>
<accession>A0AB34J1B0</accession>
<organism evidence="3 4">
    <name type="scientific">Prymnesium parvum</name>
    <name type="common">Toxic golden alga</name>
    <dbReference type="NCBI Taxonomy" id="97485"/>
    <lineage>
        <taxon>Eukaryota</taxon>
        <taxon>Haptista</taxon>
        <taxon>Haptophyta</taxon>
        <taxon>Prymnesiophyceae</taxon>
        <taxon>Prymnesiales</taxon>
        <taxon>Prymnesiaceae</taxon>
        <taxon>Prymnesium</taxon>
    </lineage>
</organism>
<dbReference type="GO" id="GO:0046872">
    <property type="term" value="F:metal ion binding"/>
    <property type="evidence" value="ECO:0007669"/>
    <property type="project" value="UniProtKB-KW"/>
</dbReference>
<evidence type="ECO:0000259" key="2">
    <source>
        <dbReference type="PROSITE" id="PS51471"/>
    </source>
</evidence>
<comment type="caution">
    <text evidence="3">The sequence shown here is derived from an EMBL/GenBank/DDBJ whole genome shotgun (WGS) entry which is preliminary data.</text>
</comment>
<name>A0AB34J1B0_PRYPA</name>
<dbReference type="EMBL" id="JBGBPQ010000014">
    <property type="protein sequence ID" value="KAL1511144.1"/>
    <property type="molecule type" value="Genomic_DNA"/>
</dbReference>